<dbReference type="InterPro" id="IPR018389">
    <property type="entry name" value="DctP_fam"/>
</dbReference>
<proteinExistence type="predicted"/>
<evidence type="ECO:0000313" key="3">
    <source>
        <dbReference type="Proteomes" id="UP000598032"/>
    </source>
</evidence>
<dbReference type="PANTHER" id="PTHR33376">
    <property type="match status" value="1"/>
</dbReference>
<keyword evidence="1" id="KW-0732">Signal</keyword>
<keyword evidence="3" id="KW-1185">Reference proteome</keyword>
<dbReference type="Gene3D" id="3.40.190.170">
    <property type="entry name" value="Bacterial extracellular solute-binding protein, family 7"/>
    <property type="match status" value="1"/>
</dbReference>
<dbReference type="PANTHER" id="PTHR33376:SF4">
    <property type="entry name" value="SIALIC ACID-BINDING PERIPLASMIC PROTEIN SIAP"/>
    <property type="match status" value="1"/>
</dbReference>
<reference evidence="2 3" key="1">
    <citation type="submission" date="2020-10" db="EMBL/GenBank/DDBJ databases">
        <authorList>
            <person name="Peeters C."/>
        </authorList>
    </citation>
    <scope>NUCLEOTIDE SEQUENCE [LARGE SCALE GENOMIC DNA]</scope>
    <source>
        <strain evidence="2 3">LMG 28140</strain>
    </source>
</reference>
<dbReference type="Pfam" id="PF03480">
    <property type="entry name" value="DctP"/>
    <property type="match status" value="1"/>
</dbReference>
<name>A0ABM8NVI6_9BURK</name>
<comment type="caution">
    <text evidence="2">The sequence shown here is derived from an EMBL/GenBank/DDBJ whole genome shotgun (WGS) entry which is preliminary data.</text>
</comment>
<dbReference type="InterPro" id="IPR038404">
    <property type="entry name" value="TRAP_DctP_sf"/>
</dbReference>
<accession>A0ABM8NVI6</accession>
<evidence type="ECO:0000313" key="2">
    <source>
        <dbReference type="EMBL" id="CAD6545477.1"/>
    </source>
</evidence>
<organism evidence="2 3">
    <name type="scientific">Paraburkholderia metrosideri</name>
    <dbReference type="NCBI Taxonomy" id="580937"/>
    <lineage>
        <taxon>Bacteria</taxon>
        <taxon>Pseudomonadati</taxon>
        <taxon>Pseudomonadota</taxon>
        <taxon>Betaproteobacteria</taxon>
        <taxon>Burkholderiales</taxon>
        <taxon>Burkholderiaceae</taxon>
        <taxon>Paraburkholderia</taxon>
    </lineage>
</organism>
<protein>
    <submittedName>
        <fullName evidence="2">Uncharacterized protein</fullName>
    </submittedName>
</protein>
<dbReference type="Proteomes" id="UP000598032">
    <property type="component" value="Unassembled WGS sequence"/>
</dbReference>
<gene>
    <name evidence="2" type="ORF">LMG28140_04177</name>
</gene>
<sequence>MRLIFATEYPRQALPGEAMAALAELVKDASGSDLTVESHYESNQALFAAGAPALGGTVFGASLLQHAKEFELAAIPRGEKGHTSEHDVKRFQRIFDDCLHREGFRLLATVPMPPTGVWSSREIDSATSLVGLRIRAYDALSREVFSSFGCAATNLPFSRLRAALEAGEFDAVLSSGDGAAGDLLASHFGHYLPIAYSTPLCFLIVQDMSFRALSMRAQRTLKWAGREVQFRYWTRQSDREERNLRAIQDRGIRVGRLPGDVMELLEKKMELVRRRLIAEHALADVLVPIT</sequence>
<evidence type="ECO:0000256" key="1">
    <source>
        <dbReference type="ARBA" id="ARBA00022729"/>
    </source>
</evidence>
<dbReference type="EMBL" id="CAJHCP010000009">
    <property type="protein sequence ID" value="CAD6545477.1"/>
    <property type="molecule type" value="Genomic_DNA"/>
</dbReference>